<feature type="transmembrane region" description="Helical" evidence="1">
    <location>
        <begin position="5"/>
        <end position="28"/>
    </location>
</feature>
<evidence type="ECO:0000313" key="2">
    <source>
        <dbReference type="EMBL" id="OIP98754.1"/>
    </source>
</evidence>
<proteinExistence type="predicted"/>
<evidence type="ECO:0000256" key="1">
    <source>
        <dbReference type="SAM" id="Phobius"/>
    </source>
</evidence>
<dbReference type="EMBL" id="MNZT01000022">
    <property type="protein sequence ID" value="OIP98754.1"/>
    <property type="molecule type" value="Genomic_DNA"/>
</dbReference>
<dbReference type="STRING" id="1817892.AUK40_01275"/>
<keyword evidence="1" id="KW-1133">Transmembrane helix</keyword>
<organism evidence="2 3">
    <name type="scientific">Candidatus Wirthbacteria bacterium CG2_30_54_11</name>
    <dbReference type="NCBI Taxonomy" id="1817892"/>
    <lineage>
        <taxon>Bacteria</taxon>
        <taxon>Candidatus Wirthbacteria</taxon>
    </lineage>
</organism>
<evidence type="ECO:0000313" key="3">
    <source>
        <dbReference type="Proteomes" id="UP000183245"/>
    </source>
</evidence>
<reference evidence="2" key="1">
    <citation type="journal article" date="2016" name="Environ. Microbiol.">
        <title>Genomic resolution of a cold subsurface aquifer community provides metabolic insights for novel microbes adapted to high CO concentrations.</title>
        <authorList>
            <person name="Probst A.J."/>
            <person name="Castelle C.J."/>
            <person name="Singh A."/>
            <person name="Brown C.T."/>
            <person name="Anantharaman K."/>
            <person name="Sharon I."/>
            <person name="Hug L.A."/>
            <person name="Burstein D."/>
            <person name="Emerson J.B."/>
            <person name="Thomas B.C."/>
            <person name="Banfield J.F."/>
        </authorList>
    </citation>
    <scope>NUCLEOTIDE SEQUENCE [LARGE SCALE GENOMIC DNA]</scope>
    <source>
        <strain evidence="2">CG2_30_54_11</strain>
    </source>
</reference>
<keyword evidence="1" id="KW-0812">Transmembrane</keyword>
<dbReference type="AlphaFoldDB" id="A0A1J5IWG4"/>
<accession>A0A1J5IWG4</accession>
<dbReference type="Proteomes" id="UP000183245">
    <property type="component" value="Unassembled WGS sequence"/>
</dbReference>
<feature type="transmembrane region" description="Helical" evidence="1">
    <location>
        <begin position="40"/>
        <end position="62"/>
    </location>
</feature>
<name>A0A1J5IWG4_9BACT</name>
<gene>
    <name evidence="2" type="ORF">AUK40_01275</name>
</gene>
<keyword evidence="1" id="KW-0472">Membrane</keyword>
<feature type="transmembrane region" description="Helical" evidence="1">
    <location>
        <begin position="99"/>
        <end position="119"/>
    </location>
</feature>
<protein>
    <submittedName>
        <fullName evidence="2">Uncharacterized protein</fullName>
    </submittedName>
</protein>
<comment type="caution">
    <text evidence="2">The sequence shown here is derived from an EMBL/GenBank/DDBJ whole genome shotgun (WGS) entry which is preliminary data.</text>
</comment>
<sequence length="123" mass="13814">MSLKLYLLGIALTSISAFIIWLGVIFSIDPSIAAPFEFVLFYGSLFLFLCGTLTLAGFYVRLLRSNNEFYYGNLLTSLRQASLFSLFATSSLALKGFRVISYVEISLLFIATLLFELYFSAKK</sequence>